<keyword evidence="1" id="KW-0812">Transmembrane</keyword>
<name>A0A6J7WU19_9CAUD</name>
<accession>A0A6J7WU19</accession>
<reference evidence="2" key="1">
    <citation type="submission" date="2020-05" db="EMBL/GenBank/DDBJ databases">
        <authorList>
            <person name="Chiriac C."/>
            <person name="Salcher M."/>
            <person name="Ghai R."/>
            <person name="Kavagutti S V."/>
        </authorList>
    </citation>
    <scope>NUCLEOTIDE SEQUENCE</scope>
</reference>
<proteinExistence type="predicted"/>
<evidence type="ECO:0000313" key="2">
    <source>
        <dbReference type="EMBL" id="CAB5220318.1"/>
    </source>
</evidence>
<keyword evidence="1" id="KW-1133">Transmembrane helix</keyword>
<organism evidence="2">
    <name type="scientific">uncultured Caudovirales phage</name>
    <dbReference type="NCBI Taxonomy" id="2100421"/>
    <lineage>
        <taxon>Viruses</taxon>
        <taxon>Duplodnaviria</taxon>
        <taxon>Heunggongvirae</taxon>
        <taxon>Uroviricota</taxon>
        <taxon>Caudoviricetes</taxon>
        <taxon>Peduoviridae</taxon>
        <taxon>Maltschvirus</taxon>
        <taxon>Maltschvirus maltsch</taxon>
    </lineage>
</organism>
<feature type="transmembrane region" description="Helical" evidence="1">
    <location>
        <begin position="6"/>
        <end position="27"/>
    </location>
</feature>
<sequence>MDWIIGLTTWAAIIGGAFLYAYFANPFRSEIDQRRKMLRAASWSGTGQNACCDKCGSRLTVDTIGSVDDDGNGYCTLHAPKRPEGM</sequence>
<dbReference type="EMBL" id="LR798285">
    <property type="protein sequence ID" value="CAB5220318.1"/>
    <property type="molecule type" value="Genomic_DNA"/>
</dbReference>
<gene>
    <name evidence="2" type="ORF">UFOVP233_46</name>
</gene>
<evidence type="ECO:0000256" key="1">
    <source>
        <dbReference type="SAM" id="Phobius"/>
    </source>
</evidence>
<keyword evidence="1" id="KW-0472">Membrane</keyword>
<protein>
    <submittedName>
        <fullName evidence="2">Uncharacterized protein</fullName>
    </submittedName>
</protein>